<keyword evidence="4" id="KW-1185">Reference proteome</keyword>
<evidence type="ECO:0000313" key="4">
    <source>
        <dbReference type="Proteomes" id="UP000236536"/>
    </source>
</evidence>
<dbReference type="InterPro" id="IPR036852">
    <property type="entry name" value="Peptidase_S8/S53_dom_sf"/>
</dbReference>
<feature type="domain" description="Peptidase S8/S53" evidence="2">
    <location>
        <begin position="200"/>
        <end position="540"/>
    </location>
</feature>
<feature type="region of interest" description="Disordered" evidence="1">
    <location>
        <begin position="645"/>
        <end position="664"/>
    </location>
</feature>
<proteinExistence type="predicted"/>
<dbReference type="InterPro" id="IPR034074">
    <property type="entry name" value="Y4bN_pept_dom"/>
</dbReference>
<dbReference type="Proteomes" id="UP000236536">
    <property type="component" value="Plasmid pP66_c"/>
</dbReference>
<dbReference type="EMBL" id="CP010708">
    <property type="protein sequence ID" value="AUQ96946.1"/>
    <property type="molecule type" value="Genomic_DNA"/>
</dbReference>
<evidence type="ECO:0000256" key="1">
    <source>
        <dbReference type="SAM" id="MobiDB-lite"/>
    </source>
</evidence>
<accession>A0ABM6RKH9</accession>
<name>A0ABM6RKH9_9RHOB</name>
<organism evidence="3 4">
    <name type="scientific">Phaeobacter inhibens</name>
    <dbReference type="NCBI Taxonomy" id="221822"/>
    <lineage>
        <taxon>Bacteria</taxon>
        <taxon>Pseudomonadati</taxon>
        <taxon>Pseudomonadota</taxon>
        <taxon>Alphaproteobacteria</taxon>
        <taxon>Rhodobacterales</taxon>
        <taxon>Roseobacteraceae</taxon>
        <taxon>Phaeobacter</taxon>
    </lineage>
</organism>
<dbReference type="Gene3D" id="3.40.50.200">
    <property type="entry name" value="Peptidase S8/S53 domain"/>
    <property type="match status" value="1"/>
</dbReference>
<dbReference type="InterPro" id="IPR000209">
    <property type="entry name" value="Peptidase_S8/S53_dom"/>
</dbReference>
<dbReference type="Pfam" id="PF00082">
    <property type="entry name" value="Peptidase_S8"/>
    <property type="match status" value="1"/>
</dbReference>
<dbReference type="CDD" id="cd04847">
    <property type="entry name" value="Peptidases_S8_Subtilisin_like_2"/>
    <property type="match status" value="1"/>
</dbReference>
<feature type="region of interest" description="Disordered" evidence="1">
    <location>
        <begin position="1"/>
        <end position="22"/>
    </location>
</feature>
<reference evidence="3 4" key="1">
    <citation type="journal article" date="2017" name="Genome Biol. Evol.">
        <title>Trajectories and Drivers of Genome Evolution in Surface-Associated Marine Phaeobacter.</title>
        <authorList>
            <person name="Freese H.M."/>
            <person name="Sikorski J."/>
            <person name="Bunk B."/>
            <person name="Scheuner C."/>
            <person name="Meier-Kolthoff J.P."/>
            <person name="Sproer C."/>
            <person name="Gram L."/>
            <person name="Overmann J."/>
        </authorList>
    </citation>
    <scope>NUCLEOTIDE SEQUENCE [LARGE SCALE GENOMIC DNA]</scope>
    <source>
        <strain evidence="3 4">P66</strain>
    </source>
</reference>
<keyword evidence="3" id="KW-0614">Plasmid</keyword>
<gene>
    <name evidence="3" type="ORF">PhaeoP66_04220</name>
</gene>
<sequence>MRPNSNPDSLEKKRNHLKPASAKLDASENRIVGLFVPADAQPILDSILQEYQTGDLTEKGQNPPNKPFVEPIEAIRKARLETFWTDDLKALPKKPTDTIWWEVWCVKSAEKELEALADKLEARCAPEEQRLAFPEHVVVPVLASRAMMELMLFARFSITELRLATDTPSFFVDDLNGDEQIEWTDDLAERIEWPGSDVPAVCLLDSGVNRAHSLIEPALSTAELFSVRREWGVDDTGPCPGHGTQMAGIALHGDLVPRLASAGPIQLSHRLESVKILPPPGMEKPEERFYGPITKSAVSIAEIGRPNRRRVFCMAVTNEDISGMQPSTWSAALDQEAAGVTVEDARAPRRLIVVSAGNAPNPIMFRDVQPADTFPIEDPAQAWNVVTVGGYTDKIHIAEPELADHSPLAAAGDLSPYTRTSTLWTMGRNRPLKPDIVMEAGNRAVDASRTTVVDTASLSVATTGPEVDRRPLVPFRATSAATAEAARLASRLMAANPDYWPETIRALMIHGAEWTDKMRFALDPLGKTDASKLLRHFGYGVPTFERSVASSENHLALVAQSEIQPYSASSGFQDCHYYDLPWPRQALEAIGDEEVKLKITLSYFVDPNPGALASLDPYRYQSFGLRFDLKRRLESLETFKRRVNVDEREDPKRKPPSQTDTDNWRFPIDGPLAGSLHCNEWTGPAAWLLARNLLCVKPVGGWWKNRADKKTRQQRTRYALVVSVKTANEDVELHTDINAIVSTAVPVAQEIEVGF</sequence>
<protein>
    <recommendedName>
        <fullName evidence="2">Peptidase S8/S53 domain-containing protein</fullName>
    </recommendedName>
</protein>
<evidence type="ECO:0000259" key="2">
    <source>
        <dbReference type="Pfam" id="PF00082"/>
    </source>
</evidence>
<dbReference type="SUPFAM" id="SSF52743">
    <property type="entry name" value="Subtilisin-like"/>
    <property type="match status" value="1"/>
</dbReference>
<reference evidence="3 4" key="2">
    <citation type="journal article" date="2017" name="Int. J. Syst. Evol. Microbiol.">
        <title>Adaptation of Surface-Associated Bacteria to the Open Ocean: A Genomically Distinct Subpopulation of Phaeobacter gallaeciensis Colonizes Pacific Mesozooplankton.</title>
        <authorList>
            <person name="Freese H.M."/>
            <person name="Methner A."/>
            <person name="Overmann J."/>
        </authorList>
    </citation>
    <scope>NUCLEOTIDE SEQUENCE [LARGE SCALE GENOMIC DNA]</scope>
    <source>
        <strain evidence="3 4">P66</strain>
    </source>
</reference>
<evidence type="ECO:0000313" key="3">
    <source>
        <dbReference type="EMBL" id="AUQ96946.1"/>
    </source>
</evidence>
<geneLocation type="plasmid" evidence="3 4">
    <name>pP66_c</name>
</geneLocation>